<dbReference type="EMBL" id="JANPWB010000012">
    <property type="protein sequence ID" value="KAJ1115837.1"/>
    <property type="molecule type" value="Genomic_DNA"/>
</dbReference>
<accession>A0AAV7NL65</accession>
<dbReference type="AlphaFoldDB" id="A0AAV7NL65"/>
<evidence type="ECO:0000256" key="1">
    <source>
        <dbReference type="SAM" id="MobiDB-lite"/>
    </source>
</evidence>
<feature type="compositionally biased region" description="Pro residues" evidence="1">
    <location>
        <begin position="1"/>
        <end position="15"/>
    </location>
</feature>
<proteinExistence type="predicted"/>
<comment type="caution">
    <text evidence="2">The sequence shown here is derived from an EMBL/GenBank/DDBJ whole genome shotgun (WGS) entry which is preliminary data.</text>
</comment>
<reference evidence="2" key="1">
    <citation type="journal article" date="2022" name="bioRxiv">
        <title>Sequencing and chromosome-scale assembly of the giantPleurodeles waltlgenome.</title>
        <authorList>
            <person name="Brown T."/>
            <person name="Elewa A."/>
            <person name="Iarovenko S."/>
            <person name="Subramanian E."/>
            <person name="Araus A.J."/>
            <person name="Petzold A."/>
            <person name="Susuki M."/>
            <person name="Suzuki K.-i.T."/>
            <person name="Hayashi T."/>
            <person name="Toyoda A."/>
            <person name="Oliveira C."/>
            <person name="Osipova E."/>
            <person name="Leigh N.D."/>
            <person name="Simon A."/>
            <person name="Yun M.H."/>
        </authorList>
    </citation>
    <scope>NUCLEOTIDE SEQUENCE</scope>
    <source>
        <strain evidence="2">20211129_DDA</strain>
        <tissue evidence="2">Liver</tissue>
    </source>
</reference>
<feature type="region of interest" description="Disordered" evidence="1">
    <location>
        <begin position="81"/>
        <end position="148"/>
    </location>
</feature>
<keyword evidence="3" id="KW-1185">Reference proteome</keyword>
<evidence type="ECO:0000313" key="2">
    <source>
        <dbReference type="EMBL" id="KAJ1115837.1"/>
    </source>
</evidence>
<gene>
    <name evidence="2" type="ORF">NDU88_004059</name>
</gene>
<name>A0AAV7NL65_PLEWA</name>
<evidence type="ECO:0000313" key="3">
    <source>
        <dbReference type="Proteomes" id="UP001066276"/>
    </source>
</evidence>
<dbReference type="Proteomes" id="UP001066276">
    <property type="component" value="Chromosome 8"/>
</dbReference>
<feature type="compositionally biased region" description="Basic and acidic residues" evidence="1">
    <location>
        <begin position="135"/>
        <end position="148"/>
    </location>
</feature>
<sequence>MGIPSPVLPAVPPVPLKNDVPGEEVKGWREPILWRAYSEKMQSRSMRGPLGVSTMRSTASPVASPLRWTRPLAGAVWSSWRGVHGSPGTAPSGRADCPHDNATTSWRLWGPARPQLLQEVGADDPALQDHQSGVKRGDNSEMKKIKEI</sequence>
<protein>
    <submittedName>
        <fullName evidence="2">Uncharacterized protein</fullName>
    </submittedName>
</protein>
<feature type="region of interest" description="Disordered" evidence="1">
    <location>
        <begin position="1"/>
        <end position="22"/>
    </location>
</feature>
<feature type="region of interest" description="Disordered" evidence="1">
    <location>
        <begin position="44"/>
        <end position="63"/>
    </location>
</feature>
<organism evidence="2 3">
    <name type="scientific">Pleurodeles waltl</name>
    <name type="common">Iberian ribbed newt</name>
    <dbReference type="NCBI Taxonomy" id="8319"/>
    <lineage>
        <taxon>Eukaryota</taxon>
        <taxon>Metazoa</taxon>
        <taxon>Chordata</taxon>
        <taxon>Craniata</taxon>
        <taxon>Vertebrata</taxon>
        <taxon>Euteleostomi</taxon>
        <taxon>Amphibia</taxon>
        <taxon>Batrachia</taxon>
        <taxon>Caudata</taxon>
        <taxon>Salamandroidea</taxon>
        <taxon>Salamandridae</taxon>
        <taxon>Pleurodelinae</taxon>
        <taxon>Pleurodeles</taxon>
    </lineage>
</organism>